<name>A0A6N9UU74_9ACTN</name>
<evidence type="ECO:0000256" key="2">
    <source>
        <dbReference type="ARBA" id="ARBA00023002"/>
    </source>
</evidence>
<dbReference type="PANTHER" id="PTHR24321">
    <property type="entry name" value="DEHYDROGENASES, SHORT CHAIN"/>
    <property type="match status" value="1"/>
</dbReference>
<dbReference type="RefSeq" id="WP_164142183.1">
    <property type="nucleotide sequence ID" value="NZ_JAAGMB010000544.1"/>
</dbReference>
<dbReference type="InterPro" id="IPR036291">
    <property type="entry name" value="NAD(P)-bd_dom_sf"/>
</dbReference>
<dbReference type="InterPro" id="IPR002347">
    <property type="entry name" value="SDR_fam"/>
</dbReference>
<dbReference type="Gene3D" id="3.40.50.720">
    <property type="entry name" value="NAD(P)-binding Rossmann-like Domain"/>
    <property type="match status" value="1"/>
</dbReference>
<dbReference type="CDD" id="cd05233">
    <property type="entry name" value="SDR_c"/>
    <property type="match status" value="1"/>
</dbReference>
<evidence type="ECO:0000313" key="4">
    <source>
        <dbReference type="Proteomes" id="UP000469545"/>
    </source>
</evidence>
<dbReference type="PRINTS" id="PR00081">
    <property type="entry name" value="GDHRDH"/>
</dbReference>
<organism evidence="3 4">
    <name type="scientific">Streptomyces coelicoflavus</name>
    <dbReference type="NCBI Taxonomy" id="285562"/>
    <lineage>
        <taxon>Bacteria</taxon>
        <taxon>Bacillati</taxon>
        <taxon>Actinomycetota</taxon>
        <taxon>Actinomycetes</taxon>
        <taxon>Kitasatosporales</taxon>
        <taxon>Streptomycetaceae</taxon>
        <taxon>Streptomyces</taxon>
    </lineage>
</organism>
<dbReference type="Proteomes" id="UP000469545">
    <property type="component" value="Unassembled WGS sequence"/>
</dbReference>
<evidence type="ECO:0000256" key="1">
    <source>
        <dbReference type="ARBA" id="ARBA00006484"/>
    </source>
</evidence>
<sequence>MSTTGTTPATTEYAAEFAGRTALVTGAASGIGLATARRLGAGGANVVVADFNAEGAEKAAAELTAQGVRAAAVELDVTRPESVEAAVRFTVDTYGGLDLAVNNAGIGGPSAPTGEYDVDAYQRVVHTNLDGVFYSMRYELPAMLAGGRGGSIVNVASILGSVGFAGSPAYVAAKHGVVGLTKAAAAEYAAQGVRINAVGPGFIDTPLLKTMDEAAYKGLVALHPAGRLGRSEEVAELIAFLLSDRASFVAGSYHLVDGAYTAV</sequence>
<protein>
    <submittedName>
        <fullName evidence="3">SDR family oxidoreductase</fullName>
    </submittedName>
</protein>
<proteinExistence type="inferred from homology"/>
<dbReference type="PRINTS" id="PR00080">
    <property type="entry name" value="SDRFAMILY"/>
</dbReference>
<dbReference type="FunFam" id="3.40.50.720:FF:000084">
    <property type="entry name" value="Short-chain dehydrogenase reductase"/>
    <property type="match status" value="1"/>
</dbReference>
<reference evidence="3 4" key="1">
    <citation type="submission" date="2020-01" db="EMBL/GenBank/DDBJ databases">
        <title>Insect and environment-associated Actinomycetes.</title>
        <authorList>
            <person name="Currrie C."/>
            <person name="Chevrette M."/>
            <person name="Carlson C."/>
            <person name="Stubbendieck R."/>
            <person name="Wendt-Pienkowski E."/>
        </authorList>
    </citation>
    <scope>NUCLEOTIDE SEQUENCE [LARGE SCALE GENOMIC DNA]</scope>
    <source>
        <strain evidence="3 4">SID14172</strain>
    </source>
</reference>
<comment type="caution">
    <text evidence="3">The sequence shown here is derived from an EMBL/GenBank/DDBJ whole genome shotgun (WGS) entry which is preliminary data.</text>
</comment>
<dbReference type="PROSITE" id="PS00061">
    <property type="entry name" value="ADH_SHORT"/>
    <property type="match status" value="1"/>
</dbReference>
<evidence type="ECO:0000313" key="3">
    <source>
        <dbReference type="EMBL" id="NEB19780.1"/>
    </source>
</evidence>
<accession>A0A6N9UU74</accession>
<dbReference type="AlphaFoldDB" id="A0A6N9UU74"/>
<gene>
    <name evidence="3" type="ORF">G3I46_25365</name>
</gene>
<dbReference type="Pfam" id="PF13561">
    <property type="entry name" value="adh_short_C2"/>
    <property type="match status" value="1"/>
</dbReference>
<dbReference type="SUPFAM" id="SSF51735">
    <property type="entry name" value="NAD(P)-binding Rossmann-fold domains"/>
    <property type="match status" value="1"/>
</dbReference>
<comment type="similarity">
    <text evidence="1">Belongs to the short-chain dehydrogenases/reductases (SDR) family.</text>
</comment>
<dbReference type="PANTHER" id="PTHR24321:SF8">
    <property type="entry name" value="ESTRADIOL 17-BETA-DEHYDROGENASE 8-RELATED"/>
    <property type="match status" value="1"/>
</dbReference>
<keyword evidence="4" id="KW-1185">Reference proteome</keyword>
<dbReference type="EMBL" id="JAAGMB010000544">
    <property type="protein sequence ID" value="NEB19780.1"/>
    <property type="molecule type" value="Genomic_DNA"/>
</dbReference>
<dbReference type="InterPro" id="IPR020904">
    <property type="entry name" value="Sc_DH/Rdtase_CS"/>
</dbReference>
<keyword evidence="2" id="KW-0560">Oxidoreductase</keyword>
<dbReference type="GO" id="GO:0016491">
    <property type="term" value="F:oxidoreductase activity"/>
    <property type="evidence" value="ECO:0007669"/>
    <property type="project" value="UniProtKB-KW"/>
</dbReference>